<evidence type="ECO:0000313" key="3">
    <source>
        <dbReference type="Proteomes" id="UP001230220"/>
    </source>
</evidence>
<proteinExistence type="predicted"/>
<keyword evidence="3" id="KW-1185">Reference proteome</keyword>
<dbReference type="InterPro" id="IPR023577">
    <property type="entry name" value="CYTH_domain"/>
</dbReference>
<dbReference type="SUPFAM" id="SSF55154">
    <property type="entry name" value="CYTH-like phosphatases"/>
    <property type="match status" value="1"/>
</dbReference>
<evidence type="ECO:0000259" key="1">
    <source>
        <dbReference type="PROSITE" id="PS51707"/>
    </source>
</evidence>
<comment type="caution">
    <text evidence="2">The sequence shown here is derived from an EMBL/GenBank/DDBJ whole genome shotgun (WGS) entry which is preliminary data.</text>
</comment>
<protein>
    <submittedName>
        <fullName evidence="2">Uncharacterized protein YjbK</fullName>
    </submittedName>
</protein>
<accession>A0ABU0E391</accession>
<dbReference type="CDD" id="cd07762">
    <property type="entry name" value="CYTH-like_Pase_1"/>
    <property type="match status" value="1"/>
</dbReference>
<dbReference type="InterPro" id="IPR009195">
    <property type="entry name" value="Uncharacterised_YjbK"/>
</dbReference>
<dbReference type="RefSeq" id="WP_307407270.1">
    <property type="nucleotide sequence ID" value="NZ_JAUSUR010000002.1"/>
</dbReference>
<dbReference type="EMBL" id="JAUSUR010000002">
    <property type="protein sequence ID" value="MDQ0360965.1"/>
    <property type="molecule type" value="Genomic_DNA"/>
</dbReference>
<sequence length="184" mass="21914">MEKHIEKEYKVLVTKNQFETLLSHYPNVKFHIQKNHYYDNDNYDIIHQHAAMRIREKEDTNIFTLKKFIDGDLLEFECEVDDISPEVFNNKEIKEVLDSYNIQGPFHHLTTLTTNRGVYYGNGYELCFDHSNYENQNDYEIEYEYTKDHDGETNFQSIMDLIGITYEKNAMSKIQRALHAKGIL</sequence>
<feature type="domain" description="CYTH" evidence="1">
    <location>
        <begin position="4"/>
        <end position="181"/>
    </location>
</feature>
<evidence type="ECO:0000313" key="2">
    <source>
        <dbReference type="EMBL" id="MDQ0360965.1"/>
    </source>
</evidence>
<gene>
    <name evidence="2" type="ORF">J2S15_001710</name>
</gene>
<organism evidence="2 3">
    <name type="scientific">Breznakia pachnodae</name>
    <dbReference type="NCBI Taxonomy" id="265178"/>
    <lineage>
        <taxon>Bacteria</taxon>
        <taxon>Bacillati</taxon>
        <taxon>Bacillota</taxon>
        <taxon>Erysipelotrichia</taxon>
        <taxon>Erysipelotrichales</taxon>
        <taxon>Erysipelotrichaceae</taxon>
        <taxon>Breznakia</taxon>
    </lineage>
</organism>
<dbReference type="Pfam" id="PF01928">
    <property type="entry name" value="CYTH"/>
    <property type="match status" value="1"/>
</dbReference>
<dbReference type="PROSITE" id="PS51707">
    <property type="entry name" value="CYTH"/>
    <property type="match status" value="1"/>
</dbReference>
<reference evidence="2 3" key="1">
    <citation type="submission" date="2023-07" db="EMBL/GenBank/DDBJ databases">
        <title>Genomic Encyclopedia of Type Strains, Phase IV (KMG-IV): sequencing the most valuable type-strain genomes for metagenomic binning, comparative biology and taxonomic classification.</title>
        <authorList>
            <person name="Goeker M."/>
        </authorList>
    </citation>
    <scope>NUCLEOTIDE SEQUENCE [LARGE SCALE GENOMIC DNA]</scope>
    <source>
        <strain evidence="2 3">DSM 16784</strain>
    </source>
</reference>
<dbReference type="Gene3D" id="2.40.320.10">
    <property type="entry name" value="Hypothetical Protein Pfu-838710-001"/>
    <property type="match status" value="1"/>
</dbReference>
<dbReference type="InterPro" id="IPR033469">
    <property type="entry name" value="CYTH-like_dom_sf"/>
</dbReference>
<dbReference type="Proteomes" id="UP001230220">
    <property type="component" value="Unassembled WGS sequence"/>
</dbReference>
<name>A0ABU0E391_9FIRM</name>
<dbReference type="SMART" id="SM01118">
    <property type="entry name" value="CYTH"/>
    <property type="match status" value="1"/>
</dbReference>